<dbReference type="EMBL" id="JADIKF010000036">
    <property type="protein sequence ID" value="MBM7128973.1"/>
    <property type="molecule type" value="Genomic_DNA"/>
</dbReference>
<gene>
    <name evidence="2" type="ORF">ISS99_05505</name>
</gene>
<comment type="caution">
    <text evidence="2">The sequence shown here is derived from an EMBL/GenBank/DDBJ whole genome shotgun (WGS) entry which is preliminary data.</text>
</comment>
<proteinExistence type="predicted"/>
<reference evidence="2" key="1">
    <citation type="submission" date="2020-10" db="EMBL/GenBank/DDBJ databases">
        <title>Phylogeny of dyella-like bacteria.</title>
        <authorList>
            <person name="Fu J."/>
        </authorList>
    </citation>
    <scope>NUCLEOTIDE SEQUENCE</scope>
    <source>
        <strain evidence="2">DHON07</strain>
    </source>
</reference>
<organism evidence="2 3">
    <name type="scientific">Dyella mobilis</name>
    <dbReference type="NCBI Taxonomy" id="1849582"/>
    <lineage>
        <taxon>Bacteria</taxon>
        <taxon>Pseudomonadati</taxon>
        <taxon>Pseudomonadota</taxon>
        <taxon>Gammaproteobacteria</taxon>
        <taxon>Lysobacterales</taxon>
        <taxon>Rhodanobacteraceae</taxon>
        <taxon>Dyella</taxon>
    </lineage>
</organism>
<evidence type="ECO:0000313" key="2">
    <source>
        <dbReference type="EMBL" id="MBM7128973.1"/>
    </source>
</evidence>
<evidence type="ECO:0000256" key="1">
    <source>
        <dbReference type="SAM" id="MobiDB-lite"/>
    </source>
</evidence>
<keyword evidence="3" id="KW-1185">Reference proteome</keyword>
<dbReference type="RefSeq" id="WP_204630593.1">
    <property type="nucleotide sequence ID" value="NZ_JADIKF010000036.1"/>
</dbReference>
<protein>
    <submittedName>
        <fullName evidence="2">Uncharacterized protein</fullName>
    </submittedName>
</protein>
<accession>A0ABS2KCQ9</accession>
<dbReference type="Proteomes" id="UP001430193">
    <property type="component" value="Unassembled WGS sequence"/>
</dbReference>
<feature type="region of interest" description="Disordered" evidence="1">
    <location>
        <begin position="83"/>
        <end position="103"/>
    </location>
</feature>
<evidence type="ECO:0000313" key="3">
    <source>
        <dbReference type="Proteomes" id="UP001430193"/>
    </source>
</evidence>
<sequence length="103" mass="11964">MLLMLVALVRWRRRHARLEAQSRAERAALKYKANAEQESLLQSGQGMLLRFEAIARRLPPAHPIRKELAEALDRAEGWLEKGLDRAQHRRENKEQDSKPDLSD</sequence>
<name>A0ABS2KCQ9_9GAMM</name>